<dbReference type="InterPro" id="IPR011990">
    <property type="entry name" value="TPR-like_helical_dom_sf"/>
</dbReference>
<keyword evidence="2" id="KW-0067">ATP-binding</keyword>
<accession>A0ABT4BFL1</accession>
<dbReference type="InterPro" id="IPR016032">
    <property type="entry name" value="Sig_transdc_resp-reg_C-effctor"/>
</dbReference>
<evidence type="ECO:0000259" key="3">
    <source>
        <dbReference type="PROSITE" id="PS50043"/>
    </source>
</evidence>
<dbReference type="Gene3D" id="1.25.40.10">
    <property type="entry name" value="Tetratricopeptide repeat domain"/>
    <property type="match status" value="1"/>
</dbReference>
<dbReference type="RefSeq" id="WP_267569922.1">
    <property type="nucleotide sequence ID" value="NZ_JAPNTZ010000025.1"/>
</dbReference>
<name>A0ABT4BFL1_9ACTN</name>
<dbReference type="PROSITE" id="PS50043">
    <property type="entry name" value="HTH_LUXR_2"/>
    <property type="match status" value="1"/>
</dbReference>
<comment type="caution">
    <text evidence="4">The sequence shown here is derived from an EMBL/GenBank/DDBJ whole genome shotgun (WGS) entry which is preliminary data.</text>
</comment>
<dbReference type="Gene3D" id="3.40.50.300">
    <property type="entry name" value="P-loop containing nucleotide triphosphate hydrolases"/>
    <property type="match status" value="1"/>
</dbReference>
<keyword evidence="1" id="KW-0547">Nucleotide-binding</keyword>
<dbReference type="InterPro" id="IPR036388">
    <property type="entry name" value="WH-like_DNA-bd_sf"/>
</dbReference>
<dbReference type="SMART" id="SM00421">
    <property type="entry name" value="HTH_LUXR"/>
    <property type="match status" value="1"/>
</dbReference>
<reference evidence="4" key="1">
    <citation type="submission" date="2022-11" db="EMBL/GenBank/DDBJ databases">
        <authorList>
            <person name="Somphong A."/>
            <person name="Phongsopitanun W."/>
        </authorList>
    </citation>
    <scope>NUCLEOTIDE SEQUENCE</scope>
    <source>
        <strain evidence="4">Pm04-4</strain>
    </source>
</reference>
<dbReference type="PANTHER" id="PTHR16305:SF35">
    <property type="entry name" value="TRANSCRIPTIONAL ACTIVATOR DOMAIN"/>
    <property type="match status" value="1"/>
</dbReference>
<dbReference type="InterPro" id="IPR041664">
    <property type="entry name" value="AAA_16"/>
</dbReference>
<sequence length="872" mass="92171">MGVRLVGRVAEVVALDRLRADAEQGTGAVAVLVGEAGIGKTALVEEAVDRATAAGFTVLTGRADPDEGAPSFWPWLTLLAGAPEGLTPTLLELSGAGESAAVARFRAVRAAVDALCAAAAKRPLLLVLEDLHWADDASLALLTALGREVGAARILVLGTSRTPMGFETLALAPWDQAAVAGFLAAGDPAAHRSWAAVVHRLGGGNPLYTRELTRLLIREGRLNRPAGAVGLPDGLRPVVARRTAHLSADCRHMLAVAAAYGSEIDVAVLEQVVSVAPLAEAVAAGVLADDPWVPSRVRFGHELVRQALYDGLGRDERIRTHAALADALGQHGGSVAEIARHRVRAAADAASRRAAVEACVTAANAASRALDYSEAVRWFGHALANAPGDATLRLRRAEAAYRDGQLDVALSDCEAVVDEVGAPAALVIRGFGGPLGPALLRLCERALAADLDDGDRAKVLAQYAFLLAEDRDPERAGRISREAMELAAASGRPDALVAAVHARHETMDPADDLDEVLELARLSCELPGPPDAELWGRTWRLDACLARGELAEYDAETNRLAALTARLGWPVARWHLLRARAARALVAGRLGAARELAEEAREVAARSQDASAPYLYLAFLSGLAEFTGDYSWVGEGWLDAEEMPIAIAQLGLIAMGRGDREGGITAARRLRGVLPRLPADGRRTFVTVVTGEVAAWVGEHDLAAECYARMESRAGIYLNSMSSCHGAVARVLGTIAAVLGRPEASAHLDRAVAMEERLGAPGYLARAQIAYAKQLRTSDPRRSRDLAATALATARRLGMPVVAAAAAELIKDDLTAREREIAALVAEGLSNRAVAERLVLSERTVETHVRNILGKLGVANRAELRAASQYRH</sequence>
<keyword evidence="5" id="KW-1185">Reference proteome</keyword>
<dbReference type="CDD" id="cd06170">
    <property type="entry name" value="LuxR_C_like"/>
    <property type="match status" value="1"/>
</dbReference>
<dbReference type="InterPro" id="IPR000792">
    <property type="entry name" value="Tscrpt_reg_LuxR_C"/>
</dbReference>
<dbReference type="Proteomes" id="UP001151002">
    <property type="component" value="Unassembled WGS sequence"/>
</dbReference>
<dbReference type="InterPro" id="IPR027417">
    <property type="entry name" value="P-loop_NTPase"/>
</dbReference>
<organism evidence="4 5">
    <name type="scientific">Paractinoplanes pyxinae</name>
    <dbReference type="NCBI Taxonomy" id="2997416"/>
    <lineage>
        <taxon>Bacteria</taxon>
        <taxon>Bacillati</taxon>
        <taxon>Actinomycetota</taxon>
        <taxon>Actinomycetes</taxon>
        <taxon>Micromonosporales</taxon>
        <taxon>Micromonosporaceae</taxon>
        <taxon>Paractinoplanes</taxon>
    </lineage>
</organism>
<dbReference type="PANTHER" id="PTHR16305">
    <property type="entry name" value="TESTICULAR SOLUBLE ADENYLYL CYCLASE"/>
    <property type="match status" value="1"/>
</dbReference>
<dbReference type="EMBL" id="JAPNTZ010000025">
    <property type="protein sequence ID" value="MCY1145309.1"/>
    <property type="molecule type" value="Genomic_DNA"/>
</dbReference>
<dbReference type="Pfam" id="PF00196">
    <property type="entry name" value="GerE"/>
    <property type="match status" value="1"/>
</dbReference>
<evidence type="ECO:0000313" key="4">
    <source>
        <dbReference type="EMBL" id="MCY1145309.1"/>
    </source>
</evidence>
<dbReference type="Gene3D" id="1.10.10.10">
    <property type="entry name" value="Winged helix-like DNA-binding domain superfamily/Winged helix DNA-binding domain"/>
    <property type="match status" value="1"/>
</dbReference>
<evidence type="ECO:0000313" key="5">
    <source>
        <dbReference type="Proteomes" id="UP001151002"/>
    </source>
</evidence>
<feature type="domain" description="HTH luxR-type" evidence="3">
    <location>
        <begin position="811"/>
        <end position="872"/>
    </location>
</feature>
<dbReference type="PROSITE" id="PS00622">
    <property type="entry name" value="HTH_LUXR_1"/>
    <property type="match status" value="1"/>
</dbReference>
<protein>
    <submittedName>
        <fullName evidence="4">AAA family ATPase</fullName>
    </submittedName>
</protein>
<evidence type="ECO:0000256" key="1">
    <source>
        <dbReference type="ARBA" id="ARBA00022741"/>
    </source>
</evidence>
<gene>
    <name evidence="4" type="ORF">OWR29_45535</name>
</gene>
<dbReference type="SUPFAM" id="SSF48452">
    <property type="entry name" value="TPR-like"/>
    <property type="match status" value="1"/>
</dbReference>
<evidence type="ECO:0000256" key="2">
    <source>
        <dbReference type="ARBA" id="ARBA00022840"/>
    </source>
</evidence>
<dbReference type="SUPFAM" id="SSF46894">
    <property type="entry name" value="C-terminal effector domain of the bipartite response regulators"/>
    <property type="match status" value="1"/>
</dbReference>
<dbReference type="PRINTS" id="PR00038">
    <property type="entry name" value="HTHLUXR"/>
</dbReference>
<dbReference type="Pfam" id="PF13191">
    <property type="entry name" value="AAA_16"/>
    <property type="match status" value="1"/>
</dbReference>
<dbReference type="SUPFAM" id="SSF52540">
    <property type="entry name" value="P-loop containing nucleoside triphosphate hydrolases"/>
    <property type="match status" value="1"/>
</dbReference>
<proteinExistence type="predicted"/>